<name>A0A1G2UZ79_9BACT</name>
<sequence length="245" mass="29225">MSYVKIIKYGDNLEIYQYEHLPMPHKKGVRDPDKEKPTEDEKYEKRQDNIYQIKRNFRRLVSANLGKEKPLLLSLTYAENMQDIHIAYRNYKSFVQALKYKFGKDFKYIAVPEFQKRGAVHFHALFWRLPKEINRKSEIENRTIAKIWGHGFVDIKETDGDQKISGYLAKYMAKAFTDKKLKNQKAYVSSWNVERPVVESDTSAIYYLFKYTNENDLPVVEKEYLTRWLGKGHFRLFKITNDKNL</sequence>
<evidence type="ECO:0000313" key="4">
    <source>
        <dbReference type="Proteomes" id="UP000177697"/>
    </source>
</evidence>
<dbReference type="Pfam" id="PF23343">
    <property type="entry name" value="REP_ORF2-G2P"/>
    <property type="match status" value="1"/>
</dbReference>
<evidence type="ECO:0000259" key="2">
    <source>
        <dbReference type="Pfam" id="PF23343"/>
    </source>
</evidence>
<gene>
    <name evidence="3" type="ORF">A2431_00570</name>
</gene>
<dbReference type="AlphaFoldDB" id="A0A1G2UZ79"/>
<feature type="region of interest" description="Disordered" evidence="1">
    <location>
        <begin position="24"/>
        <end position="43"/>
    </location>
</feature>
<evidence type="ECO:0000256" key="1">
    <source>
        <dbReference type="SAM" id="MobiDB-lite"/>
    </source>
</evidence>
<dbReference type="InterPro" id="IPR056906">
    <property type="entry name" value="ORF2/G2P_dom"/>
</dbReference>
<accession>A0A1G2UZ79</accession>
<comment type="caution">
    <text evidence="3">The sequence shown here is derived from an EMBL/GenBank/DDBJ whole genome shotgun (WGS) entry which is preliminary data.</text>
</comment>
<dbReference type="Proteomes" id="UP000177697">
    <property type="component" value="Unassembled WGS sequence"/>
</dbReference>
<organism evidence="3 4">
    <name type="scientific">Candidatus Zambryskibacteria bacterium RIFOXYC1_FULL_39_10</name>
    <dbReference type="NCBI Taxonomy" id="1802779"/>
    <lineage>
        <taxon>Bacteria</taxon>
        <taxon>Candidatus Zambryskiibacteriota</taxon>
    </lineage>
</organism>
<dbReference type="EMBL" id="MHWW01000017">
    <property type="protein sequence ID" value="OHB14688.1"/>
    <property type="molecule type" value="Genomic_DNA"/>
</dbReference>
<reference evidence="3 4" key="1">
    <citation type="journal article" date="2016" name="Nat. Commun.">
        <title>Thousands of microbial genomes shed light on interconnected biogeochemical processes in an aquifer system.</title>
        <authorList>
            <person name="Anantharaman K."/>
            <person name="Brown C.T."/>
            <person name="Hug L.A."/>
            <person name="Sharon I."/>
            <person name="Castelle C.J."/>
            <person name="Probst A.J."/>
            <person name="Thomas B.C."/>
            <person name="Singh A."/>
            <person name="Wilkins M.J."/>
            <person name="Karaoz U."/>
            <person name="Brodie E.L."/>
            <person name="Williams K.H."/>
            <person name="Hubbard S.S."/>
            <person name="Banfield J.F."/>
        </authorList>
    </citation>
    <scope>NUCLEOTIDE SEQUENCE [LARGE SCALE GENOMIC DNA]</scope>
</reference>
<proteinExistence type="predicted"/>
<evidence type="ECO:0000313" key="3">
    <source>
        <dbReference type="EMBL" id="OHB14688.1"/>
    </source>
</evidence>
<feature type="domain" description="Replication-associated protein ORF2/G2P" evidence="2">
    <location>
        <begin position="72"/>
        <end position="175"/>
    </location>
</feature>
<protein>
    <recommendedName>
        <fullName evidence="2">Replication-associated protein ORF2/G2P domain-containing protein</fullName>
    </recommendedName>
</protein>
<feature type="compositionally biased region" description="Basic and acidic residues" evidence="1">
    <location>
        <begin position="29"/>
        <end position="43"/>
    </location>
</feature>